<dbReference type="OrthoDB" id="4427832at2"/>
<evidence type="ECO:0000313" key="2">
    <source>
        <dbReference type="EMBL" id="APT89530.1"/>
    </source>
</evidence>
<feature type="region of interest" description="Disordered" evidence="1">
    <location>
        <begin position="1"/>
        <end position="24"/>
    </location>
</feature>
<evidence type="ECO:0000313" key="3">
    <source>
        <dbReference type="Proteomes" id="UP000185434"/>
    </source>
</evidence>
<dbReference type="STRING" id="1437875.CFRA_10130"/>
<name>A0A1L7CUR3_9CORY</name>
<organism evidence="2 3">
    <name type="scientific">Corynebacterium frankenforstense DSM 45800</name>
    <dbReference type="NCBI Taxonomy" id="1437875"/>
    <lineage>
        <taxon>Bacteria</taxon>
        <taxon>Bacillati</taxon>
        <taxon>Actinomycetota</taxon>
        <taxon>Actinomycetes</taxon>
        <taxon>Mycobacteriales</taxon>
        <taxon>Corynebacteriaceae</taxon>
        <taxon>Corynebacterium</taxon>
    </lineage>
</organism>
<proteinExistence type="predicted"/>
<protein>
    <recommendedName>
        <fullName evidence="4">Histone</fullName>
    </recommendedName>
</protein>
<keyword evidence="3" id="KW-1185">Reference proteome</keyword>
<dbReference type="AlphaFoldDB" id="A0A1L7CUR3"/>
<accession>A0A1L7CUR3</accession>
<dbReference type="KEGG" id="cfk:CFRA_10130"/>
<sequence length="129" mass="13926">MPPKVTENRPSPESLHKVEEETAASARGVVASYAEDVVDGVTLMCMLGVEPEGLNYRKFAEAHGLPDPAEEEKGKKSSKKSSKKGSKKSTKKSSKKASKKSTKKTTKKAAKKSTKKTTKKASKKSTKKS</sequence>
<evidence type="ECO:0000256" key="1">
    <source>
        <dbReference type="SAM" id="MobiDB-lite"/>
    </source>
</evidence>
<dbReference type="RefSeq" id="WP_075664523.1">
    <property type="nucleotide sequence ID" value="NZ_CP009247.1"/>
</dbReference>
<feature type="compositionally biased region" description="Basic residues" evidence="1">
    <location>
        <begin position="76"/>
        <end position="129"/>
    </location>
</feature>
<dbReference type="EMBL" id="CP009247">
    <property type="protein sequence ID" value="APT89530.1"/>
    <property type="molecule type" value="Genomic_DNA"/>
</dbReference>
<reference evidence="2 3" key="1">
    <citation type="submission" date="2014-08" db="EMBL/GenBank/DDBJ databases">
        <title>Complete genome sequence of Corynebacterium frankenforstense ST18(T) (=DSM 45800(T)), isolated from raw cow milk.</title>
        <authorList>
            <person name="Ruckert C."/>
            <person name="Albersmeier A."/>
            <person name="Winkler A."/>
            <person name="Lipski A."/>
            <person name="Kalinowski J."/>
        </authorList>
    </citation>
    <scope>NUCLEOTIDE SEQUENCE [LARGE SCALE GENOMIC DNA]</scope>
    <source>
        <strain evidence="2 3">ST18</strain>
    </source>
</reference>
<evidence type="ECO:0008006" key="4">
    <source>
        <dbReference type="Google" id="ProtNLM"/>
    </source>
</evidence>
<feature type="region of interest" description="Disordered" evidence="1">
    <location>
        <begin position="65"/>
        <end position="129"/>
    </location>
</feature>
<dbReference type="Proteomes" id="UP000185434">
    <property type="component" value="Chromosome"/>
</dbReference>
<gene>
    <name evidence="2" type="ORF">CFRA_10130</name>
</gene>